<gene>
    <name evidence="2" type="ORF">LRAMOSA05320</name>
</gene>
<name>A0A077X282_9FUNG</name>
<accession>A0A077X282</accession>
<evidence type="ECO:0000256" key="1">
    <source>
        <dbReference type="SAM" id="SignalP"/>
    </source>
</evidence>
<sequence length="81" mass="8983">MISRAVAISLSLFFLHTHIAMSDDLQGIDDDLLAAAVEQAEIQAAKRHEEQQEQQPIVIDADDDEFDDLDTDCLILVTETA</sequence>
<proteinExistence type="predicted"/>
<protein>
    <recommendedName>
        <fullName evidence="3">Secreted protein</fullName>
    </recommendedName>
</protein>
<organism evidence="2">
    <name type="scientific">Lichtheimia ramosa</name>
    <dbReference type="NCBI Taxonomy" id="688394"/>
    <lineage>
        <taxon>Eukaryota</taxon>
        <taxon>Fungi</taxon>
        <taxon>Fungi incertae sedis</taxon>
        <taxon>Mucoromycota</taxon>
        <taxon>Mucoromycotina</taxon>
        <taxon>Mucoromycetes</taxon>
        <taxon>Mucorales</taxon>
        <taxon>Lichtheimiaceae</taxon>
        <taxon>Lichtheimia</taxon>
    </lineage>
</organism>
<feature type="chain" id="PRO_5001726643" description="Secreted protein" evidence="1">
    <location>
        <begin position="23"/>
        <end position="81"/>
    </location>
</feature>
<evidence type="ECO:0000313" key="2">
    <source>
        <dbReference type="EMBL" id="CDS13137.1"/>
    </source>
</evidence>
<keyword evidence="1" id="KW-0732">Signal</keyword>
<evidence type="ECO:0008006" key="3">
    <source>
        <dbReference type="Google" id="ProtNLM"/>
    </source>
</evidence>
<feature type="signal peptide" evidence="1">
    <location>
        <begin position="1"/>
        <end position="22"/>
    </location>
</feature>
<reference evidence="2" key="1">
    <citation type="journal article" date="2014" name="Genome Announc.">
        <title>De novo whole-genome sequence and genome annotation of Lichtheimia ramosa.</title>
        <authorList>
            <person name="Linde J."/>
            <person name="Schwartze V."/>
            <person name="Binder U."/>
            <person name="Lass-Florl C."/>
            <person name="Voigt K."/>
            <person name="Horn F."/>
        </authorList>
    </citation>
    <scope>NUCLEOTIDE SEQUENCE</scope>
    <source>
        <strain evidence="2">JMRC FSU:6197</strain>
    </source>
</reference>
<dbReference type="EMBL" id="LK023368">
    <property type="protein sequence ID" value="CDS13137.1"/>
    <property type="molecule type" value="Genomic_DNA"/>
</dbReference>
<dbReference type="AlphaFoldDB" id="A0A077X282"/>